<proteinExistence type="predicted"/>
<evidence type="ECO:0000313" key="2">
    <source>
        <dbReference type="Proteomes" id="UP000244168"/>
    </source>
</evidence>
<sequence>MGAGVCNRINHLSAKAMKIITSSVPWDISQIFITLQQQLNPLFKEHRGKDLQFKIEREGNKVLVSKPEMYDGYLFTIEAMGKELHIGKSEHYVDDVNQITLQSIIETLQMEIQGGNDIIYISGE</sequence>
<dbReference type="Proteomes" id="UP000244168">
    <property type="component" value="Unassembled WGS sequence"/>
</dbReference>
<name>A0A2T5J4X2_9SPHI</name>
<accession>A0A2T5J4X2</accession>
<organism evidence="1 2">
    <name type="scientific">Mucilaginibacter yixingensis</name>
    <dbReference type="NCBI Taxonomy" id="1295612"/>
    <lineage>
        <taxon>Bacteria</taxon>
        <taxon>Pseudomonadati</taxon>
        <taxon>Bacteroidota</taxon>
        <taxon>Sphingobacteriia</taxon>
        <taxon>Sphingobacteriales</taxon>
        <taxon>Sphingobacteriaceae</taxon>
        <taxon>Mucilaginibacter</taxon>
    </lineage>
</organism>
<dbReference type="EMBL" id="QAOQ01000010">
    <property type="protein sequence ID" value="PTQ92874.1"/>
    <property type="molecule type" value="Genomic_DNA"/>
</dbReference>
<comment type="caution">
    <text evidence="1">The sequence shown here is derived from an EMBL/GenBank/DDBJ whole genome shotgun (WGS) entry which is preliminary data.</text>
</comment>
<gene>
    <name evidence="1" type="ORF">C8P68_1105</name>
</gene>
<keyword evidence="2" id="KW-1185">Reference proteome</keyword>
<evidence type="ECO:0000313" key="1">
    <source>
        <dbReference type="EMBL" id="PTQ92874.1"/>
    </source>
</evidence>
<dbReference type="AlphaFoldDB" id="A0A2T5J4X2"/>
<reference evidence="1 2" key="1">
    <citation type="submission" date="2018-04" db="EMBL/GenBank/DDBJ databases">
        <title>Genomic Encyclopedia of Archaeal and Bacterial Type Strains, Phase II (KMG-II): from individual species to whole genera.</title>
        <authorList>
            <person name="Goeker M."/>
        </authorList>
    </citation>
    <scope>NUCLEOTIDE SEQUENCE [LARGE SCALE GENOMIC DNA]</scope>
    <source>
        <strain evidence="1 2">DSM 26809</strain>
    </source>
</reference>
<protein>
    <submittedName>
        <fullName evidence="1">Uncharacterized protein</fullName>
    </submittedName>
</protein>